<dbReference type="InterPro" id="IPR027417">
    <property type="entry name" value="P-loop_NTPase"/>
</dbReference>
<sequence length="690" mass="78428">MSNFTSENSNSSSSETPGSTGGEPEKTSSESASEEVYEYYDESGDLRYEKIHKETGSDSEDIFLRHPERGPGMHGESYLPYRVADFPNPGTGDSTLMTYHESEKTADIVRDLGLPATTTPLGPEMNVPNDVVPYFDNLQVVIFPDNDDEGRFHAGRIGGALLEVARCVKVVQLDGRKQGEDVADWIGQKQSEGLSDEEIKREIERRIGEASVCHLEDFQTGEFGLGGPFWYITNGSEVKINRKDLVDFLTSRGFRKLYAGTDESALVQVEDNVLSLTSRERIKDHVVTYLKDEVPGERGVAEALMRGSNYYFSGSLFEFLPVLKQDFHCASPRKGYRYYQNGFVEITPWGYALRPYSELDGLVWEGQIIDRPFHDLSGVKDRTSWEWRGFLNNVMGGHDGRLRSLRTALGYLQHPYKDQALTKAIIFMDEVDSGFEDGRTGKSLVAKSLQHVCSTHREDGRNFSFGTRFAFQEVDPGTEVVDFNDVREDFPFGNLFSAITDALSVERKGQDKFTLSFEDSPKFLISTNHVIEGGGASFDDRTFEVEFSDHYGSEHCPQDDFGHRLFEEWDEKEWARFDNTMVACIQEFLRDGLVEYERQNVEHRRLKQNTCASFAMWAADSVEQGVEYPKDALYESFRDEHAPDLNGLKRSQFWKWMGYYARTQELELDTSRPSRDGERVRCITLAPNGQ</sequence>
<dbReference type="Gene3D" id="3.40.50.300">
    <property type="entry name" value="P-loop containing nucleotide triphosphate hydrolases"/>
    <property type="match status" value="1"/>
</dbReference>
<dbReference type="Proteomes" id="UP001155110">
    <property type="component" value="Unassembled WGS sequence"/>
</dbReference>
<accession>A0AAW5P2N5</accession>
<evidence type="ECO:0000313" key="3">
    <source>
        <dbReference type="Proteomes" id="UP001155110"/>
    </source>
</evidence>
<dbReference type="RefSeq" id="WP_259258031.1">
    <property type="nucleotide sequence ID" value="NZ_JANTZM010000001.1"/>
</dbReference>
<name>A0AAW5P2N5_9BACT</name>
<feature type="compositionally biased region" description="Acidic residues" evidence="1">
    <location>
        <begin position="32"/>
        <end position="43"/>
    </location>
</feature>
<feature type="region of interest" description="Disordered" evidence="1">
    <location>
        <begin position="1"/>
        <end position="43"/>
    </location>
</feature>
<feature type="compositionally biased region" description="Low complexity" evidence="1">
    <location>
        <begin position="1"/>
        <end position="18"/>
    </location>
</feature>
<organism evidence="2 3">
    <name type="scientific">Salinibacter ruber</name>
    <dbReference type="NCBI Taxonomy" id="146919"/>
    <lineage>
        <taxon>Bacteria</taxon>
        <taxon>Pseudomonadati</taxon>
        <taxon>Rhodothermota</taxon>
        <taxon>Rhodothermia</taxon>
        <taxon>Rhodothermales</taxon>
        <taxon>Salinibacteraceae</taxon>
        <taxon>Salinibacter</taxon>
    </lineage>
</organism>
<protein>
    <submittedName>
        <fullName evidence="2">Uncharacterized protein</fullName>
    </submittedName>
</protein>
<evidence type="ECO:0000313" key="2">
    <source>
        <dbReference type="EMBL" id="MCS4156103.1"/>
    </source>
</evidence>
<dbReference type="CDD" id="cd01029">
    <property type="entry name" value="TOPRIM_primases"/>
    <property type="match status" value="1"/>
</dbReference>
<dbReference type="AlphaFoldDB" id="A0AAW5P2N5"/>
<comment type="caution">
    <text evidence="2">The sequence shown here is derived from an EMBL/GenBank/DDBJ whole genome shotgun (WGS) entry which is preliminary data.</text>
</comment>
<proteinExistence type="predicted"/>
<dbReference type="InterPro" id="IPR034154">
    <property type="entry name" value="TOPRIM_DnaG/twinkle"/>
</dbReference>
<reference evidence="2" key="1">
    <citation type="submission" date="2022-08" db="EMBL/GenBank/DDBJ databases">
        <title>Genomic Encyclopedia of Type Strains, Phase V (KMG-V): Genome sequencing to study the core and pangenomes of soil and plant-associated prokaryotes.</title>
        <authorList>
            <person name="Whitman W."/>
        </authorList>
    </citation>
    <scope>NUCLEOTIDE SEQUENCE</scope>
    <source>
        <strain evidence="2">SP3002</strain>
    </source>
</reference>
<dbReference type="EMBL" id="JANTZM010000001">
    <property type="protein sequence ID" value="MCS4156103.1"/>
    <property type="molecule type" value="Genomic_DNA"/>
</dbReference>
<evidence type="ECO:0000256" key="1">
    <source>
        <dbReference type="SAM" id="MobiDB-lite"/>
    </source>
</evidence>
<gene>
    <name evidence="2" type="ORF">GGP99_000034</name>
</gene>